<dbReference type="Proteomes" id="UP000192266">
    <property type="component" value="Unassembled WGS sequence"/>
</dbReference>
<evidence type="ECO:0000313" key="2">
    <source>
        <dbReference type="EMBL" id="SMB83496.1"/>
    </source>
</evidence>
<dbReference type="RefSeq" id="WP_200813853.1">
    <property type="nucleotide sequence ID" value="NZ_FWWW01000039.1"/>
</dbReference>
<sequence length="68" mass="7272">MWKQTGERHFRRTRVATGEGTGEGTATTVPVTASVRASDQLVVSGANLLQSEYALRQGATDSMNGMVM</sequence>
<accession>A0A1W1UR13</accession>
<protein>
    <submittedName>
        <fullName evidence="2">Membrane fusion protein, Cu(I)/Ag(I) efflux system</fullName>
    </submittedName>
</protein>
<name>A0A1W1UR13_9BACT</name>
<evidence type="ECO:0000313" key="3">
    <source>
        <dbReference type="Proteomes" id="UP000192266"/>
    </source>
</evidence>
<dbReference type="AlphaFoldDB" id="A0A1W1UR13"/>
<keyword evidence="3" id="KW-1185">Reference proteome</keyword>
<dbReference type="Gene3D" id="2.40.420.20">
    <property type="match status" value="1"/>
</dbReference>
<proteinExistence type="predicted"/>
<gene>
    <name evidence="2" type="ORF">SAMN00120144_0712</name>
</gene>
<organism evidence="2 3">
    <name type="scientific">Hymenobacter roseosalivarius DSM 11622</name>
    <dbReference type="NCBI Taxonomy" id="645990"/>
    <lineage>
        <taxon>Bacteria</taxon>
        <taxon>Pseudomonadati</taxon>
        <taxon>Bacteroidota</taxon>
        <taxon>Cytophagia</taxon>
        <taxon>Cytophagales</taxon>
        <taxon>Hymenobacteraceae</taxon>
        <taxon>Hymenobacter</taxon>
    </lineage>
</organism>
<feature type="region of interest" description="Disordered" evidence="1">
    <location>
        <begin position="1"/>
        <end position="29"/>
    </location>
</feature>
<evidence type="ECO:0000256" key="1">
    <source>
        <dbReference type="SAM" id="MobiDB-lite"/>
    </source>
</evidence>
<reference evidence="2 3" key="1">
    <citation type="submission" date="2017-04" db="EMBL/GenBank/DDBJ databases">
        <authorList>
            <person name="Afonso C.L."/>
            <person name="Miller P.J."/>
            <person name="Scott M.A."/>
            <person name="Spackman E."/>
            <person name="Goraichik I."/>
            <person name="Dimitrov K.M."/>
            <person name="Suarez D.L."/>
            <person name="Swayne D.E."/>
        </authorList>
    </citation>
    <scope>NUCLEOTIDE SEQUENCE [LARGE SCALE GENOMIC DNA]</scope>
    <source>
        <strain evidence="2 3">DSM 11622</strain>
    </source>
</reference>
<dbReference type="STRING" id="645990.SAMN00120144_0712"/>
<dbReference type="EMBL" id="FWWW01000039">
    <property type="protein sequence ID" value="SMB83496.1"/>
    <property type="molecule type" value="Genomic_DNA"/>
</dbReference>